<dbReference type="Proteomes" id="UP000789752">
    <property type="component" value="Unassembled WGS sequence"/>
</dbReference>
<organism evidence="1 2">
    <name type="scientific">Paraburkholderia gardini</name>
    <dbReference type="NCBI Taxonomy" id="2823469"/>
    <lineage>
        <taxon>Bacteria</taxon>
        <taxon>Pseudomonadati</taxon>
        <taxon>Pseudomonadota</taxon>
        <taxon>Betaproteobacteria</taxon>
        <taxon>Burkholderiales</taxon>
        <taxon>Burkholderiaceae</taxon>
        <taxon>Paraburkholderia</taxon>
    </lineage>
</organism>
<dbReference type="InterPro" id="IPR010260">
    <property type="entry name" value="AlpA"/>
</dbReference>
<keyword evidence="2" id="KW-1185">Reference proteome</keyword>
<gene>
    <name evidence="1" type="ORF">R54767_03405</name>
</gene>
<sequence>MTTRSRNVPAGARCLSPKQTYTKFSRQKSWLWDRVKNDPTFPRPLYLGPRSPVFLEHELDAWLEHHFD</sequence>
<evidence type="ECO:0000313" key="2">
    <source>
        <dbReference type="Proteomes" id="UP000789752"/>
    </source>
</evidence>
<comment type="caution">
    <text evidence="1">The sequence shown here is derived from an EMBL/GenBank/DDBJ whole genome shotgun (WGS) entry which is preliminary data.</text>
</comment>
<dbReference type="RefSeq" id="WP_411179002.1">
    <property type="nucleotide sequence ID" value="NZ_CAJQYY010000019.1"/>
</dbReference>
<name>A0ABM8U646_9BURK</name>
<protein>
    <recommendedName>
        <fullName evidence="3">AlpA family phage regulatory protein</fullName>
    </recommendedName>
</protein>
<evidence type="ECO:0000313" key="1">
    <source>
        <dbReference type="EMBL" id="CAG4907425.1"/>
    </source>
</evidence>
<evidence type="ECO:0008006" key="3">
    <source>
        <dbReference type="Google" id="ProtNLM"/>
    </source>
</evidence>
<dbReference type="Pfam" id="PF05930">
    <property type="entry name" value="Phage_AlpA"/>
    <property type="match status" value="1"/>
</dbReference>
<proteinExistence type="predicted"/>
<accession>A0ABM8U646</accession>
<reference evidence="1 2" key="1">
    <citation type="submission" date="2021-04" db="EMBL/GenBank/DDBJ databases">
        <authorList>
            <person name="Vanwijnsberghe S."/>
        </authorList>
    </citation>
    <scope>NUCLEOTIDE SEQUENCE [LARGE SCALE GENOMIC DNA]</scope>
    <source>
        <strain evidence="1 2">LMG 32171</strain>
    </source>
</reference>
<dbReference type="EMBL" id="CAJQYY010000019">
    <property type="protein sequence ID" value="CAG4907425.1"/>
    <property type="molecule type" value="Genomic_DNA"/>
</dbReference>